<gene>
    <name evidence="3" type="ORF">E1C47_07325</name>
</gene>
<dbReference type="GO" id="GO:0005509">
    <property type="term" value="F:calcium ion binding"/>
    <property type="evidence" value="ECO:0007669"/>
    <property type="project" value="InterPro"/>
</dbReference>
<organism evidence="3">
    <name type="scientific">Salmonella infantis</name>
    <dbReference type="NCBI Taxonomy" id="595"/>
    <lineage>
        <taxon>Bacteria</taxon>
        <taxon>Pseudomonadati</taxon>
        <taxon>Pseudomonadota</taxon>
        <taxon>Gammaproteobacteria</taxon>
        <taxon>Enterobacterales</taxon>
        <taxon>Enterobacteriaceae</taxon>
        <taxon>Salmonella</taxon>
    </lineage>
</organism>
<dbReference type="InterPro" id="IPR013783">
    <property type="entry name" value="Ig-like_fold"/>
</dbReference>
<dbReference type="PANTHER" id="PTHR14795">
    <property type="entry name" value="HELICASE RELATED"/>
    <property type="match status" value="1"/>
</dbReference>
<feature type="region of interest" description="Disordered" evidence="1">
    <location>
        <begin position="5519"/>
        <end position="5538"/>
    </location>
</feature>
<accession>A0A5T7A170</accession>
<dbReference type="SUPFAM" id="SSF81296">
    <property type="entry name" value="E set domains"/>
    <property type="match status" value="9"/>
</dbReference>
<feature type="compositionally biased region" description="Low complexity" evidence="1">
    <location>
        <begin position="212"/>
        <end position="223"/>
    </location>
</feature>
<comment type="caution">
    <text evidence="3">The sequence shown here is derived from an EMBL/GenBank/DDBJ whole genome shotgun (WGS) entry which is preliminary data.</text>
</comment>
<dbReference type="InterPro" id="IPR022038">
    <property type="entry name" value="Ig-like_bact"/>
</dbReference>
<evidence type="ECO:0000256" key="1">
    <source>
        <dbReference type="SAM" id="MobiDB-lite"/>
    </source>
</evidence>
<name>A0A5T7A170_SALIN</name>
<dbReference type="Pfam" id="PF19077">
    <property type="entry name" value="Big_13"/>
    <property type="match status" value="50"/>
</dbReference>
<evidence type="ECO:0000313" key="3">
    <source>
        <dbReference type="EMBL" id="EBM8143979.1"/>
    </source>
</evidence>
<dbReference type="InterPro" id="IPR002126">
    <property type="entry name" value="Cadherin-like_dom"/>
</dbReference>
<feature type="region of interest" description="Disordered" evidence="1">
    <location>
        <begin position="99"/>
        <end position="145"/>
    </location>
</feature>
<feature type="domain" description="Cadherin" evidence="2">
    <location>
        <begin position="1284"/>
        <end position="1350"/>
    </location>
</feature>
<feature type="region of interest" description="Disordered" evidence="1">
    <location>
        <begin position="5368"/>
        <end position="5395"/>
    </location>
</feature>
<proteinExistence type="predicted"/>
<reference evidence="3" key="1">
    <citation type="submission" date="2019-06" db="EMBL/GenBank/DDBJ databases">
        <authorList>
            <consortium name="GenomeTrakr network: Whole genome sequencing for foodborne pathogen traceback"/>
        </authorList>
    </citation>
    <scope>NUCLEOTIDE SEQUENCE</scope>
    <source>
        <strain evidence="3">FSIS11918391</strain>
    </source>
</reference>
<evidence type="ECO:0000259" key="2">
    <source>
        <dbReference type="PROSITE" id="PS50268"/>
    </source>
</evidence>
<feature type="compositionally biased region" description="Polar residues" evidence="1">
    <location>
        <begin position="181"/>
        <end position="200"/>
    </location>
</feature>
<dbReference type="NCBIfam" id="NF033510">
    <property type="entry name" value="Ca_tandemer"/>
    <property type="match status" value="24"/>
</dbReference>
<dbReference type="PROSITE" id="PS50268">
    <property type="entry name" value="CADHERIN_2"/>
    <property type="match status" value="1"/>
</dbReference>
<sequence>MGNKSIQKFFSDQNSVIDLSSLGNAKGAKVSLSGPDMNITTPRGSVIIVNGALYSSIKGNNLAVKFKDKTITGAKILGSVDLKDIQLERIDSSLVDSAQVEKKGNGKRRNKKEEEELKKQLDEAENAKKEADKAKEEAEKAKEAAEKALNEAFEVQNSSKQMEEMLQEFLADNVAKDNLAQQSDASQQNTQAKATQASKQNDAEKVLPQPINKNTSTGKSNSSKNEENKLDAESVKEPLKVTLALAAESNSGSKDDSITNFTKPQFVGSTAPNATVIIKINGIAVGQAVADSLGNFTFTAPETLTDGTYNLEAEAKTADGSGSAKLVITIDSVTDKPTFELSPESSVSGHKGLTPTLTPSIVGTAEENAKVDIYVDNKLVASVDVDKDGNWSYEFKDNELSEGENSIKVVAVDKAGNKNETTDSIITDTIAPEKPTIELDDSSDSGIKNDSITNSTLPTFIGVAEPGSTVSIYLGLKHLGEVIVAKDGTWSYTLTTPLKDGEYNITATATDIAGHTSATANLPFTIDTRISYFSAEIETTDDSGIVGDNVTNNTRPTFTGKTEPNAIISVINSETGEEVIFKANDKGEWTFNFTSDSVEGVNNLTFTVEDVAGNKKDFSFSYVIDTVAPVPPTVSLEDFVVLPNGIILSGNDLPALVGTAEPKSTILLMRDGKLYDSIEVDSNGTWNYQFSNKFLQGAYDIEIISQDAAGNKSSTVKYSFTIQTEVVPPKAELDASDDSGAKGDWITNKHNALTLLGTADRFATVNILIDGKTIGVTTADADGNWNFDISRNLSDNVYKITVESIDPLGRTSSVDYQLTIDSFTPIPTVMLHDSADSGVKGDMITKINTPLFTGMAEANAKVSIYVDGVLSGEAIAGDDGVWNFQFTTALSDGSHDVTVKVEDIAGNTASSSAYNFQIVTQTQKPTIELVNDTGVDNTDHIINEKNPALTGTAAPYSTVKLYIDGALIAEVRTNKDGRWEYTLKADQGLVDGDHRITASVEDIAGNIAHSDPFLISVDTAISIPIVSLSPDSDSGIADDNLTNIVKPTLHLKDIDPDIISVQVWDAMSDTQIGVATQQPDGSWAYTFTSDLTEGLHQVYVKVEDIAGNKANSAVFDFTIDTTVSTPVISLLSKDDTGVTGDNLTNINKPGFAISGVDADAHRVVVQVMHNGVSEEIELSHLNGSWLFTPGNTWADGSYTLTVKVEDKAGNTNYSAPLTVVIDTQIAIDGVELVNDSGVKGDNMTNDDRPHFRVTVPTDVNEVRLSIDGGNSWVQATPGVAGSWEYIWPTDLADGQYTLTVEATDKAGNTVTKTIDFAVDTTLSVPVIVLDSADDTGIQGDNMTNSTQPTFALQHIDDDAVRVTVSVEHGGVTTTFDATKGTGGWSFTPTGAWADGDYTLSVSVEDKAGNTSHSASLTVTVDTQIAINNIELVNDSGIPNDNLTNNVRPHFQVTVPTDVNVVRLSIDGGKTWFNATQSATPGAWDYIWPDDVADGGYTLTVEATDKAGNKTTQELDFTIDTTLSVPTLSLDSADDSGIAGDNITNVKTPGFTLNNIDTDVSRVTVEVMHNGIKQEVPLVQTGGQWRFAPTSDWADGDYILTVKVEDRAGNVKQSAPLTVTVDTHIAIDRIELVNDSGIPGDNLTNEARPHFQVTVPADVNGVRLSIDGGKTWFDATQSATPGVWDYTWLTNVANGPHTLMVEASDKAGNKTTQKLDFIIDTMLSEPTITLDSADDSAAGDNITNVKMPGFTLGNIDADVTKVVVTVAHDGKNQQIELIKNGGVWRFTPGAAWTDGDYTLTVKVEDKAGNTNYSAPLTVTIDTQTSIDRIELLNDTGIVGDNLTNEARPQFHITVPTDVNSVQLSLDGGINWVNATLTSDGVWEYIWPTDLVENTYTLTVKATDVAGNTATETLNFIIDTTLSTPTITLDSADDSGTANDNKTNVKTPGFIIGGIDSDVTQVVVQVMRDGHSEEVELTQTNGQWRFVPGSAWTDGDYTLTVTVKDEAGNIRHSAPLTVTIDTQIAIDHIELVNDSGIPDDNLTNEARPHFQVTVPTDVNVVRLSIDGGKTWFNATQSATPGVWDYTWLADVGEGKHTLTVEATDKAGNKTTQQLDFIIDTLLSEPTIVLDNTDDSGTKGDNLTNVNKPTFLLGNIDADARYVTVEVQHGGTKEVLTATKDATGNWSVTPTGTWADGDYTLTVRVEDEAGNEKHSASLTVTVDTQITIDAIELVNDNGIPGDNMTNDAHPQFRVTVPGDVNEVSLSIDGGVTWVKATQSATPGVWNYTWPGTVPDGDYTLNVKATDNAGNTVTETLHFTIDTTLSTPVIVLDSADDTGIQGDNMTNRTQPTFNLQHIDDDAVRVTVSVEHGGVTTTFDATKGVGGWTFTPPTSWGAGDYTLSVSVEDKAGNTSHSASLTVTVDTQIAINNIELVNDSGIPDDNLTNNVRPQFQVKVPTDVNEVRLSIDGGKTWFNATQSATPGVWDYTWLADVGEGKHTLTVEATDKAGNQTTQKLDFIIDTLLSEPTIVLDSTDDSGTKGDNLTNANKPTFLLGNIDADARYVTVEVQHGSTKEVLTATKGATGIWSVTPTGTWADGDYTLTVRVEDEAGNVKYSAPLTVTVDTQITIDAIELVNDNGIPGDNLTNDVRPHFRVTVPGDVNEVRLSIDGGNTWVRATQGTAGIWDYTWPKDVTDGLHTLTVEATDKAGNKTTQTLDFTIDTRLSTPTITMDSRDDTGAIGDHITSVKRPGFTIGNIDSDAQSVILRITQGGNSQEVTLTQVGGQWRFTPDADWADGSYTLTVEVTDNAGNVRQSTPLIVTVDTQTSITDITLVNDHGVPDDNLTNSTRPQFEITVPADVNSVQLSIDGGANWVSAAQGIEGVWGYTWPTDMGDGKHILTVMVTDRAGNTATQTLEFFIDTRLSTPTIALDSTDDTGTPGDDMTNRTRPTFILQNIDSDVINVTVSVTHNGTTTSFTATQGAGGWSFTPPAPWGDGDYTLTVTVEDRAGNTRPSTPLTVTVDTQIAIDHIELVNDSGVPGDNVTKHVRPQFQISVPDDVEKVLLSIDGGTTWVTAIKSSTAGIWDYTWPTDMPEGQHTLIVEVTDGAGNKMTGTLDFTIDITLLTPTIELAPDQDTGQNKNDNLTSVTQPIFVLGSIDKDVRHVELSIEHNGTFKTVVLTESADGWRYRPDSALADGSYTFTVTVTDVAGNQQTSAPLKVTIDGTLTTPVIELAAGEDSGTVGDRLTNHDRPVFDIRQVDSDVTRVMVKVTYNGKTHEEAAVFTNGQWRFTPSASWADGSYQLAVVVEDLAGNVKESAPFEVRIDTTTTINNIVLLNDTGVQNDQLTNVAKPSFRIDVPGDVIQVRVTLDGGANWNVIRKNADGQWIFDSPNTLVDGTYTLRVEATDQAGNIANKDLVFNIDTNIQVPTIALDAGQDTGANTADNITNISRPTFTIGNVDPDVIKVVVTIDGHDYNATKVGAGWQFTPGNAIPDGSYNITVTVEDKAGNTATSKPLPVVIDTTAEIESVTLVTDSGDSDVDNITKVDKPQFSIVTADDITHVRVKIDNAANWIELTKGGDGRWIFNVGSALPDGKHTLLVDVTDIAGNVAQETLQFTIDTTLREPTIVLDPTHDTGDDTNDNLTRINKPVFIIGNVDNDVSHIVVHIDGRDYTIENTGGNLTFTPDQPLSDGQHTISVTVTDIAGNTKTSAELQIEIDTQVQIDSVTLTTDSGVNDHDNVTNATRPSFEIATPDDVTSVLVSFDGVNWTPISKNAAGQWEFTAGSALPDGHYTLHVQATDRAGNTANSTLGFTVDTQIDGLSVVMLDDAGKDSTDGITNITSPRFEISAREPLQSVTVILNGKSSTLTQGAGNKWLFTPDTPLVDGTYKIEIVAEDIAGNKISKEVSFTIDTIVSDPSIDLLDADDTGESAVDNITSVTKPRFVIGNVPADIDTVVIRINGVSYPVTANGNNLWEFQVPVALNDGVYEAVVVFRDIAGNTSETKLPFTIDTTTSVSVRMEPASDTGSSNSDNLTNKQNPKFEGTAEPNAKLVITIVDDKSGREVLKHTITVGADGNWSVTPNILPDGMYTINVVATDVAGNTAQTQERFTIDTVTIDPTIRLSDPSIDDQYEATSLRPEFKGLAEAFSTIMIQWDGKVVGSANANANGEWSWTPPSVLAPGSYVVSIVAKDKAGNESSQVDFPVVIPVIDVTPPTIKLSEESDSGALGDFTTNNKTPTLVGNTLPNAIVSIYVDGVKVGEATADTAGRYTFQLSEMKDGHYVVQVGIVNPRDNSELRSTAVDVTIDTEVAELVWNISGMHEGGYINTVTPEIGGTSEPNSKITIFVNGVEKAIAYTTGAGHWGVVLPALGNDGNYVLTFKVEDVAGNIREFGPQNVILDTVISPLTVVLREADDSGKVGDWITNKSHVTIDGTAEAGSTLTIRNPQGVVIATLVVGNDGRWSAELDLREGSNAFVVVSEDKAGNSQQKDILIEHDTQIEISDISLSRDTNSGDKYDLITNNKSPVLVAMTDPGATVQVYINGVLQGTVEASSSGNISYTMPANSADGEYQVQFVATDTAGNRVESAITTVTIDSQIAVFDIDEDSLPALSNNRALSVSGVGEAGSQVSIFVDGKLVNVVMVEADGTWRAPILLQDDGTFNIHFSITDVAGNTEVSKDYSVDVDSSTDFPTLNLEDASNSGSLDDLITSHNKPVLVGTAEAGATIHIYVDEKIVANVLVLEDGTWSYQFDNALKDGEYSIRVVAEDPAGNTAESPRLLVTIDTSTFIDNPVMMAGSDNGIFSNDSITSQTRPAFSIYGEMNQSVQIFIDGVLVDTITVTDRNQVYRPESPLGDGSHSIYYVITDKAGNTATSKTLNFTIDTFNTTPVAIDSIGGQTLAEMTGSDGKIYITDTTRNLLFSGSAEPNSKIEIIINGLNVGEVWVNDKGHWQMPVNPLYFTEGQLDITVKSTDRAGNVNQEKYSIWVDTHIQVFTSELDDNKSSSKTDWWSNSSTITMRGMGEIGATVSLIVAGVTLATAVVAANGQWELSTDQLPEGKYDITLSIEDNAGNRKEEVHEIFIDRTPPNAPVVTYSDIVNDLIIMQGTAEAKSQLIITDSNGNTYTLTVPDNGKWSMAIPYPSEGKFTITSVDAIGNRSDDVPLDIMKETPVISLSPDSDSGTVGDNITRDNQPTFIIGNLESDVVVVQVDINGTVYNAEKNADGVWFFTPGTPLADGSYTISVIASDAAGNQKNSLPITVTIDSTLTVPEIALAAGEGNGASDSDNVTNHNHTQPKFTLQHIDADVTGVTVNVTHNGVTDIYQATQGADGWTFTPPAAWNDGTYTLSVTVVDRAGNSLQSASLEVTVDSTVTVTADSQHDDASDDATATAVTPPESETVNAESATHLRTVPSAAEESVVKETAYSITLLNADSGDEIDRSISQTPSFEISVPENIVNVSVMFEGEEFTLPITNQKAIFEVPLSLEDGEYTMDVKFIDKDDDFLIKEKTFSVDHSSADIVNAMNARGKTEDDINDSPSTSSVGHNNNGAIDVFAVNEVTLPVDNQEEHA</sequence>
<protein>
    <submittedName>
        <fullName evidence="3">Ig-like domain repeat protein</fullName>
    </submittedName>
</protein>
<feature type="compositionally biased region" description="Basic and acidic residues" evidence="1">
    <location>
        <begin position="111"/>
        <end position="145"/>
    </location>
</feature>
<feature type="region of interest" description="Disordered" evidence="1">
    <location>
        <begin position="181"/>
        <end position="235"/>
    </location>
</feature>
<feature type="compositionally biased region" description="Polar residues" evidence="1">
    <location>
        <begin position="4021"/>
        <end position="4035"/>
    </location>
</feature>
<dbReference type="GO" id="GO:0007156">
    <property type="term" value="P:homophilic cell adhesion via plasma membrane adhesion molecules"/>
    <property type="evidence" value="ECO:0007669"/>
    <property type="project" value="InterPro"/>
</dbReference>
<dbReference type="InterPro" id="IPR044016">
    <property type="entry name" value="Big_13"/>
</dbReference>
<dbReference type="PANTHER" id="PTHR14795:SF0">
    <property type="entry name" value="TRANSMEMBRANE PROTEIN 62"/>
    <property type="match status" value="1"/>
</dbReference>
<feature type="compositionally biased region" description="Basic and acidic residues" evidence="1">
    <location>
        <begin position="224"/>
        <end position="235"/>
    </location>
</feature>
<dbReference type="EMBL" id="AAGDUS010000002">
    <property type="protein sequence ID" value="EBM8143979.1"/>
    <property type="molecule type" value="Genomic_DNA"/>
</dbReference>
<feature type="region of interest" description="Disordered" evidence="1">
    <location>
        <begin position="4016"/>
        <end position="4040"/>
    </location>
</feature>
<dbReference type="GO" id="GO:0016020">
    <property type="term" value="C:membrane"/>
    <property type="evidence" value="ECO:0007669"/>
    <property type="project" value="InterPro"/>
</dbReference>
<dbReference type="InterPro" id="IPR014756">
    <property type="entry name" value="Ig_E-set"/>
</dbReference>
<dbReference type="Gene3D" id="2.60.40.10">
    <property type="entry name" value="Immunoglobulins"/>
    <property type="match status" value="52"/>
</dbReference>
<feature type="compositionally biased region" description="Polar residues" evidence="1">
    <location>
        <begin position="5527"/>
        <end position="5538"/>
    </location>
</feature>
<dbReference type="Pfam" id="PF12245">
    <property type="entry name" value="Big_3_2"/>
    <property type="match status" value="1"/>
</dbReference>